<gene>
    <name evidence="2" type="ORF">Poly41_04270</name>
</gene>
<dbReference type="AlphaFoldDB" id="A0A5C6E3B8"/>
<feature type="transmembrane region" description="Helical" evidence="1">
    <location>
        <begin position="133"/>
        <end position="153"/>
    </location>
</feature>
<evidence type="ECO:0000313" key="3">
    <source>
        <dbReference type="Proteomes" id="UP000319143"/>
    </source>
</evidence>
<keyword evidence="1" id="KW-0812">Transmembrane</keyword>
<feature type="transmembrane region" description="Helical" evidence="1">
    <location>
        <begin position="190"/>
        <end position="211"/>
    </location>
</feature>
<evidence type="ECO:0000313" key="2">
    <source>
        <dbReference type="EMBL" id="TWU42131.1"/>
    </source>
</evidence>
<feature type="transmembrane region" description="Helical" evidence="1">
    <location>
        <begin position="231"/>
        <end position="253"/>
    </location>
</feature>
<organism evidence="2 3">
    <name type="scientific">Novipirellula artificiosorum</name>
    <dbReference type="NCBI Taxonomy" id="2528016"/>
    <lineage>
        <taxon>Bacteria</taxon>
        <taxon>Pseudomonadati</taxon>
        <taxon>Planctomycetota</taxon>
        <taxon>Planctomycetia</taxon>
        <taxon>Pirellulales</taxon>
        <taxon>Pirellulaceae</taxon>
        <taxon>Novipirellula</taxon>
    </lineage>
</organism>
<feature type="transmembrane region" description="Helical" evidence="1">
    <location>
        <begin position="73"/>
        <end position="95"/>
    </location>
</feature>
<name>A0A5C6E3B8_9BACT</name>
<keyword evidence="1" id="KW-0472">Membrane</keyword>
<comment type="caution">
    <text evidence="2">The sequence shown here is derived from an EMBL/GenBank/DDBJ whole genome shotgun (WGS) entry which is preliminary data.</text>
</comment>
<dbReference type="Proteomes" id="UP000319143">
    <property type="component" value="Unassembled WGS sequence"/>
</dbReference>
<sequence length="255" mass="28576">MTSSNPTPASPLQERPRDRPNLWLALVSPTALSNLLTALSLVGCMLLPHSIGCQDQVVRPIALVQEEVSQGSLVYSTFFLWPYFFGFTTFVVFAAMVGFRPKNLSRILIALPILFGIYLTALWGIFFHNDDDGWALFAFVFPGGLFVLVRMVLLIRQGQTLKAAAWGQSFLCVLAIFSLRWWWMPPVKKLLYGGVLSMVAAAAMMVASWTWPSLAEHDLSDRNTPPQPMQFSLFQMIVATSIIAALITLWRFLEE</sequence>
<proteinExistence type="predicted"/>
<feature type="transmembrane region" description="Helical" evidence="1">
    <location>
        <begin position="107"/>
        <end position="127"/>
    </location>
</feature>
<feature type="transmembrane region" description="Helical" evidence="1">
    <location>
        <begin position="21"/>
        <end position="42"/>
    </location>
</feature>
<reference evidence="2 3" key="1">
    <citation type="submission" date="2019-02" db="EMBL/GenBank/DDBJ databases">
        <title>Deep-cultivation of Planctomycetes and their phenomic and genomic characterization uncovers novel biology.</title>
        <authorList>
            <person name="Wiegand S."/>
            <person name="Jogler M."/>
            <person name="Boedeker C."/>
            <person name="Pinto D."/>
            <person name="Vollmers J."/>
            <person name="Rivas-Marin E."/>
            <person name="Kohn T."/>
            <person name="Peeters S.H."/>
            <person name="Heuer A."/>
            <person name="Rast P."/>
            <person name="Oberbeckmann S."/>
            <person name="Bunk B."/>
            <person name="Jeske O."/>
            <person name="Meyerdierks A."/>
            <person name="Storesund J.E."/>
            <person name="Kallscheuer N."/>
            <person name="Luecker S."/>
            <person name="Lage O.M."/>
            <person name="Pohl T."/>
            <person name="Merkel B.J."/>
            <person name="Hornburger P."/>
            <person name="Mueller R.-W."/>
            <person name="Bruemmer F."/>
            <person name="Labrenz M."/>
            <person name="Spormann A.M."/>
            <person name="Op Den Camp H."/>
            <person name="Overmann J."/>
            <person name="Amann R."/>
            <person name="Jetten M.S.M."/>
            <person name="Mascher T."/>
            <person name="Medema M.H."/>
            <person name="Devos D.P."/>
            <person name="Kaster A.-K."/>
            <person name="Ovreas L."/>
            <person name="Rohde M."/>
            <person name="Galperin M.Y."/>
            <person name="Jogler C."/>
        </authorList>
    </citation>
    <scope>NUCLEOTIDE SEQUENCE [LARGE SCALE GENOMIC DNA]</scope>
    <source>
        <strain evidence="2 3">Poly41</strain>
    </source>
</reference>
<evidence type="ECO:0000256" key="1">
    <source>
        <dbReference type="SAM" id="Phobius"/>
    </source>
</evidence>
<dbReference type="EMBL" id="SJPV01000001">
    <property type="protein sequence ID" value="TWU42131.1"/>
    <property type="molecule type" value="Genomic_DNA"/>
</dbReference>
<accession>A0A5C6E3B8</accession>
<keyword evidence="3" id="KW-1185">Reference proteome</keyword>
<keyword evidence="1" id="KW-1133">Transmembrane helix</keyword>
<protein>
    <submittedName>
        <fullName evidence="2">Uncharacterized protein</fullName>
    </submittedName>
</protein>